<accession>A0A8H5AXU4</accession>
<gene>
    <name evidence="3" type="ORF">D9619_003743</name>
</gene>
<sequence>MATISLNEKIYKQLNDAEDRSKDMLYHKHPLCPRQAPADHVVKSEVKTFNFGIGNDLSPFQQPPSDELDEMWEDLYNCELYLSIFFMEEAALLPNKTAAIPGDHDGYYIAELEVFHQLHCLNMIRKALYPERYPDMALGTDQSDEHVGHCIDAIRQGLMCAADTSVVVWQWDEKSQKTTFRGNVAHTCRNFDAIRDWALERQITEKFYQGILVQDNIQIPIFNPAGSSYFPSS</sequence>
<evidence type="ECO:0008006" key="5">
    <source>
        <dbReference type="Google" id="ProtNLM"/>
    </source>
</evidence>
<proteinExistence type="inferred from homology"/>
<comment type="similarity">
    <text evidence="2">Belongs to the ustYa family.</text>
</comment>
<dbReference type="PANTHER" id="PTHR33365:SF4">
    <property type="entry name" value="CYCLOCHLOROTINE BIOSYNTHESIS PROTEIN O"/>
    <property type="match status" value="1"/>
</dbReference>
<dbReference type="Proteomes" id="UP000567179">
    <property type="component" value="Unassembled WGS sequence"/>
</dbReference>
<dbReference type="GO" id="GO:0043386">
    <property type="term" value="P:mycotoxin biosynthetic process"/>
    <property type="evidence" value="ECO:0007669"/>
    <property type="project" value="InterPro"/>
</dbReference>
<dbReference type="Pfam" id="PF11807">
    <property type="entry name" value="UstYa"/>
    <property type="match status" value="1"/>
</dbReference>
<dbReference type="AlphaFoldDB" id="A0A8H5AXU4"/>
<organism evidence="3 4">
    <name type="scientific">Psilocybe cf. subviscida</name>
    <dbReference type="NCBI Taxonomy" id="2480587"/>
    <lineage>
        <taxon>Eukaryota</taxon>
        <taxon>Fungi</taxon>
        <taxon>Dikarya</taxon>
        <taxon>Basidiomycota</taxon>
        <taxon>Agaricomycotina</taxon>
        <taxon>Agaricomycetes</taxon>
        <taxon>Agaricomycetidae</taxon>
        <taxon>Agaricales</taxon>
        <taxon>Agaricineae</taxon>
        <taxon>Strophariaceae</taxon>
        <taxon>Psilocybe</taxon>
    </lineage>
</organism>
<dbReference type="EMBL" id="JAACJJ010000056">
    <property type="protein sequence ID" value="KAF5312964.1"/>
    <property type="molecule type" value="Genomic_DNA"/>
</dbReference>
<protein>
    <recommendedName>
        <fullName evidence="5">Tat pathway signal sequence protein</fullName>
    </recommendedName>
</protein>
<evidence type="ECO:0000313" key="3">
    <source>
        <dbReference type="EMBL" id="KAF5312964.1"/>
    </source>
</evidence>
<evidence type="ECO:0000313" key="4">
    <source>
        <dbReference type="Proteomes" id="UP000567179"/>
    </source>
</evidence>
<dbReference type="InterPro" id="IPR021765">
    <property type="entry name" value="UstYa-like"/>
</dbReference>
<evidence type="ECO:0000256" key="1">
    <source>
        <dbReference type="ARBA" id="ARBA00004685"/>
    </source>
</evidence>
<comment type="caution">
    <text evidence="3">The sequence shown here is derived from an EMBL/GenBank/DDBJ whole genome shotgun (WGS) entry which is preliminary data.</text>
</comment>
<dbReference type="OrthoDB" id="3687641at2759"/>
<evidence type="ECO:0000256" key="2">
    <source>
        <dbReference type="ARBA" id="ARBA00035112"/>
    </source>
</evidence>
<comment type="pathway">
    <text evidence="1">Mycotoxin biosynthesis.</text>
</comment>
<dbReference type="PANTHER" id="PTHR33365">
    <property type="entry name" value="YALI0B05434P"/>
    <property type="match status" value="1"/>
</dbReference>
<keyword evidence="4" id="KW-1185">Reference proteome</keyword>
<reference evidence="3 4" key="1">
    <citation type="journal article" date="2020" name="ISME J.">
        <title>Uncovering the hidden diversity of litter-decomposition mechanisms in mushroom-forming fungi.</title>
        <authorList>
            <person name="Floudas D."/>
            <person name="Bentzer J."/>
            <person name="Ahren D."/>
            <person name="Johansson T."/>
            <person name="Persson P."/>
            <person name="Tunlid A."/>
        </authorList>
    </citation>
    <scope>NUCLEOTIDE SEQUENCE [LARGE SCALE GENOMIC DNA]</scope>
    <source>
        <strain evidence="3 4">CBS 101986</strain>
    </source>
</reference>
<name>A0A8H5AXU4_9AGAR</name>